<dbReference type="Gene3D" id="3.90.110.10">
    <property type="entry name" value="Lactate dehydrogenase/glycoside hydrolase, family 4, C-terminal"/>
    <property type="match status" value="1"/>
</dbReference>
<gene>
    <name evidence="5" type="primary">mdh</name>
    <name evidence="11" type="ORF">D779_0845</name>
</gene>
<dbReference type="PANTHER" id="PTHR43128">
    <property type="entry name" value="L-2-HYDROXYCARBOXYLATE DEHYDROGENASE (NAD(P)(+))"/>
    <property type="match status" value="1"/>
</dbReference>
<evidence type="ECO:0000313" key="11">
    <source>
        <dbReference type="EMBL" id="EXJ17093.1"/>
    </source>
</evidence>
<comment type="catalytic activity">
    <reaction evidence="5">
        <text>(S)-malate + NAD(+) = oxaloacetate + NADH + H(+)</text>
        <dbReference type="Rhea" id="RHEA:21432"/>
        <dbReference type="ChEBI" id="CHEBI:15378"/>
        <dbReference type="ChEBI" id="CHEBI:15589"/>
        <dbReference type="ChEBI" id="CHEBI:16452"/>
        <dbReference type="ChEBI" id="CHEBI:57540"/>
        <dbReference type="ChEBI" id="CHEBI:57945"/>
        <dbReference type="EC" id="1.1.1.37"/>
    </reaction>
</comment>
<dbReference type="InterPro" id="IPR001557">
    <property type="entry name" value="L-lactate/malate_DH"/>
</dbReference>
<accession>W9VBX8</accession>
<feature type="binding site" evidence="5 8">
    <location>
        <position position="33"/>
    </location>
    <ligand>
        <name>NAD(+)</name>
        <dbReference type="ChEBI" id="CHEBI:57540"/>
    </ligand>
</feature>
<feature type="domain" description="Lactate/malate dehydrogenase N-terminal" evidence="9">
    <location>
        <begin position="3"/>
        <end position="142"/>
    </location>
</feature>
<evidence type="ECO:0000256" key="3">
    <source>
        <dbReference type="ARBA" id="ARBA00023002"/>
    </source>
</evidence>
<dbReference type="EMBL" id="AONC01000002">
    <property type="protein sequence ID" value="EXJ17093.1"/>
    <property type="molecule type" value="Genomic_DNA"/>
</dbReference>
<feature type="binding site" evidence="5 7">
    <location>
        <position position="151"/>
    </location>
    <ligand>
        <name>substrate</name>
    </ligand>
</feature>
<dbReference type="SUPFAM" id="SSF56327">
    <property type="entry name" value="LDH C-terminal domain-like"/>
    <property type="match status" value="1"/>
</dbReference>
<dbReference type="AlphaFoldDB" id="W9VBX8"/>
<dbReference type="STRING" id="1249627.D779_0845"/>
<dbReference type="Gene3D" id="3.40.50.720">
    <property type="entry name" value="NAD(P)-binding Rossmann-like Domain"/>
    <property type="match status" value="1"/>
</dbReference>
<feature type="binding site" evidence="5 8">
    <location>
        <position position="95"/>
    </location>
    <ligand>
        <name>NAD(+)</name>
        <dbReference type="ChEBI" id="CHEBI:57540"/>
    </ligand>
</feature>
<dbReference type="FunFam" id="3.90.110.10:FF:000004">
    <property type="entry name" value="Malate dehydrogenase"/>
    <property type="match status" value="1"/>
</dbReference>
<feature type="binding site" evidence="5 8">
    <location>
        <begin position="118"/>
        <end position="120"/>
    </location>
    <ligand>
        <name>NAD(+)</name>
        <dbReference type="ChEBI" id="CHEBI:57540"/>
    </ligand>
</feature>
<keyword evidence="12" id="KW-1185">Reference proteome</keyword>
<dbReference type="PATRIC" id="fig|1249627.3.peg.128"/>
<dbReference type="InterPro" id="IPR001236">
    <property type="entry name" value="Lactate/malate_DH_N"/>
</dbReference>
<organism evidence="11 12">
    <name type="scientific">Imhoffiella purpurea</name>
    <dbReference type="NCBI Taxonomy" id="1249627"/>
    <lineage>
        <taxon>Bacteria</taxon>
        <taxon>Pseudomonadati</taxon>
        <taxon>Pseudomonadota</taxon>
        <taxon>Gammaproteobacteria</taxon>
        <taxon>Chromatiales</taxon>
        <taxon>Chromatiaceae</taxon>
        <taxon>Imhoffiella</taxon>
    </lineage>
</organism>
<protein>
    <recommendedName>
        <fullName evidence="5">Malate dehydrogenase</fullName>
        <ecNumber evidence="5">1.1.1.37</ecNumber>
    </recommendedName>
</protein>
<evidence type="ECO:0000256" key="1">
    <source>
        <dbReference type="ARBA" id="ARBA00003966"/>
    </source>
</evidence>
<evidence type="ECO:0000259" key="10">
    <source>
        <dbReference type="Pfam" id="PF02866"/>
    </source>
</evidence>
<dbReference type="PANTHER" id="PTHR43128:SF16">
    <property type="entry name" value="L-LACTATE DEHYDROGENASE"/>
    <property type="match status" value="1"/>
</dbReference>
<evidence type="ECO:0000313" key="12">
    <source>
        <dbReference type="Proteomes" id="UP000019460"/>
    </source>
</evidence>
<comment type="similarity">
    <text evidence="5">Belongs to the LDH/MDH superfamily. MDH type 3 family.</text>
</comment>
<dbReference type="FunFam" id="3.40.50.720:FF:000018">
    <property type="entry name" value="Malate dehydrogenase"/>
    <property type="match status" value="1"/>
</dbReference>
<evidence type="ECO:0000256" key="4">
    <source>
        <dbReference type="ARBA" id="ARBA00023027"/>
    </source>
</evidence>
<dbReference type="GO" id="GO:0006089">
    <property type="term" value="P:lactate metabolic process"/>
    <property type="evidence" value="ECO:0007669"/>
    <property type="project" value="TreeGrafter"/>
</dbReference>
<feature type="binding site" evidence="5 7">
    <location>
        <position position="82"/>
    </location>
    <ligand>
        <name>substrate</name>
    </ligand>
</feature>
<dbReference type="NCBIfam" id="NF004863">
    <property type="entry name" value="PRK06223.1"/>
    <property type="match status" value="1"/>
</dbReference>
<dbReference type="Proteomes" id="UP000019460">
    <property type="component" value="Unassembled WGS sequence"/>
</dbReference>
<comment type="caution">
    <text evidence="11">The sequence shown here is derived from an EMBL/GenBank/DDBJ whole genome shotgun (WGS) entry which is preliminary data.</text>
</comment>
<evidence type="ECO:0000256" key="7">
    <source>
        <dbReference type="PIRSR" id="PIRSR000102-2"/>
    </source>
</evidence>
<keyword evidence="2 5" id="KW-0816">Tricarboxylic acid cycle</keyword>
<name>W9VBX8_9GAMM</name>
<dbReference type="CDD" id="cd01339">
    <property type="entry name" value="LDH-like_MDH"/>
    <property type="match status" value="1"/>
</dbReference>
<dbReference type="EC" id="1.1.1.37" evidence="5"/>
<dbReference type="Pfam" id="PF02866">
    <property type="entry name" value="Ldh_1_C"/>
    <property type="match status" value="1"/>
</dbReference>
<dbReference type="NCBIfam" id="TIGR01763">
    <property type="entry name" value="MalateDH_bact"/>
    <property type="match status" value="1"/>
</dbReference>
<evidence type="ECO:0000256" key="5">
    <source>
        <dbReference type="HAMAP-Rule" id="MF_00487"/>
    </source>
</evidence>
<dbReference type="InterPro" id="IPR036291">
    <property type="entry name" value="NAD(P)-bd_dom_sf"/>
</dbReference>
<dbReference type="InterPro" id="IPR011275">
    <property type="entry name" value="Malate_DH_type3"/>
</dbReference>
<keyword evidence="3 5" id="KW-0560">Oxidoreductase</keyword>
<dbReference type="GO" id="GO:0006099">
    <property type="term" value="P:tricarboxylic acid cycle"/>
    <property type="evidence" value="ECO:0007669"/>
    <property type="project" value="UniProtKB-UniRule"/>
</dbReference>
<dbReference type="RefSeq" id="WP_043747896.1">
    <property type="nucleotide sequence ID" value="NZ_AONC01000002.1"/>
</dbReference>
<evidence type="ECO:0000259" key="9">
    <source>
        <dbReference type="Pfam" id="PF00056"/>
    </source>
</evidence>
<dbReference type="Pfam" id="PF00056">
    <property type="entry name" value="Ldh_1_N"/>
    <property type="match status" value="1"/>
</dbReference>
<sequence length="316" mass="34246">MKKITIVGAGRVGETTAQILAEAELCREVALFDVREGVPEGIALDILQTAPFFEFDSVVHGSNDPRILKDSELVVVTAGLPRKPGMSRADVLESNVRIIDEVTDHIIAYAPDALVLMVSNPVDTLTYRVAQRTGWNQSRVFGQAGVLDASRMASFIAQETGFSARDITTMVLGGHGDTMVPVPRFCTINGIPLSYFLPEDRIEAINERTRKGGAEILSLRKNSSAYDAPGAAVATMVDSIVNNRRRLLPCVALLEGEYGEADIAMGVPCILGSKGVESIVELDLNERERTDFSRSASAVRNEIERLGDIGLDTNKQ</sequence>
<dbReference type="GO" id="GO:0004459">
    <property type="term" value="F:L-lactate dehydrogenase (NAD+) activity"/>
    <property type="evidence" value="ECO:0007669"/>
    <property type="project" value="TreeGrafter"/>
</dbReference>
<dbReference type="eggNOG" id="COG0039">
    <property type="taxonomic scope" value="Bacteria"/>
</dbReference>
<dbReference type="GO" id="GO:0030060">
    <property type="term" value="F:L-malate dehydrogenase (NAD+) activity"/>
    <property type="evidence" value="ECO:0007669"/>
    <property type="project" value="UniProtKB-UniRule"/>
</dbReference>
<dbReference type="InterPro" id="IPR022383">
    <property type="entry name" value="Lactate/malate_DH_C"/>
</dbReference>
<proteinExistence type="inferred from homology"/>
<dbReference type="SUPFAM" id="SSF51735">
    <property type="entry name" value="NAD(P)-binding Rossmann-fold domains"/>
    <property type="match status" value="1"/>
</dbReference>
<evidence type="ECO:0000256" key="6">
    <source>
        <dbReference type="PIRSR" id="PIRSR000102-1"/>
    </source>
</evidence>
<dbReference type="OrthoDB" id="9802969at2"/>
<feature type="binding site" evidence="5 7">
    <location>
        <position position="88"/>
    </location>
    <ligand>
        <name>substrate</name>
    </ligand>
</feature>
<comment type="function">
    <text evidence="1 5">Catalyzes the reversible oxidation of malate to oxaloacetate.</text>
</comment>
<feature type="active site" description="Proton acceptor" evidence="5 6">
    <location>
        <position position="175"/>
    </location>
</feature>
<evidence type="ECO:0000256" key="2">
    <source>
        <dbReference type="ARBA" id="ARBA00022532"/>
    </source>
</evidence>
<dbReference type="PIRSF" id="PIRSF000102">
    <property type="entry name" value="Lac_mal_DH"/>
    <property type="match status" value="1"/>
</dbReference>
<keyword evidence="4 5" id="KW-0520">NAD</keyword>
<reference evidence="11 12" key="1">
    <citation type="submission" date="2012-11" db="EMBL/GenBank/DDBJ databases">
        <title>Genome assembly of Thiorhodococcus sp. AK35.</title>
        <authorList>
            <person name="Nupur N."/>
            <person name="Khatri I."/>
            <person name="Subramanian S."/>
            <person name="Pinnaka A."/>
        </authorList>
    </citation>
    <scope>NUCLEOTIDE SEQUENCE [LARGE SCALE GENOMIC DNA]</scope>
    <source>
        <strain evidence="11 12">AK35</strain>
    </source>
</reference>
<dbReference type="PRINTS" id="PR00086">
    <property type="entry name" value="LLDHDRGNASE"/>
</dbReference>
<dbReference type="InterPro" id="IPR015955">
    <property type="entry name" value="Lactate_DH/Glyco_Ohase_4_C"/>
</dbReference>
<dbReference type="HAMAP" id="MF_00487">
    <property type="entry name" value="Malate_dehydrog_3"/>
    <property type="match status" value="1"/>
</dbReference>
<feature type="binding site" evidence="5 8">
    <location>
        <begin position="8"/>
        <end position="13"/>
    </location>
    <ligand>
        <name>NAD(+)</name>
        <dbReference type="ChEBI" id="CHEBI:57540"/>
    </ligand>
</feature>
<evidence type="ECO:0000256" key="8">
    <source>
        <dbReference type="PIRSR" id="PIRSR000102-3"/>
    </source>
</evidence>
<feature type="domain" description="Lactate/malate dehydrogenase C-terminal" evidence="10">
    <location>
        <begin position="147"/>
        <end position="305"/>
    </location>
</feature>
<feature type="binding site" evidence="5 7">
    <location>
        <position position="120"/>
    </location>
    <ligand>
        <name>substrate</name>
    </ligand>
</feature>